<dbReference type="Proteomes" id="UP000016935">
    <property type="component" value="Unassembled WGS sequence"/>
</dbReference>
<accession>R0KWV2</accession>
<sequence>MAAARGCPRDDAKATGGETFVFKQPWLLLAHQPTASQTARLGRARVVVLRLRTVPRILEFAMQKDIVTCAATGRHAMA</sequence>
<organism evidence="1 2">
    <name type="scientific">Exserohilum turcicum (strain 28A)</name>
    <name type="common">Northern leaf blight fungus</name>
    <name type="synonym">Setosphaeria turcica</name>
    <dbReference type="NCBI Taxonomy" id="671987"/>
    <lineage>
        <taxon>Eukaryota</taxon>
        <taxon>Fungi</taxon>
        <taxon>Dikarya</taxon>
        <taxon>Ascomycota</taxon>
        <taxon>Pezizomycotina</taxon>
        <taxon>Dothideomycetes</taxon>
        <taxon>Pleosporomycetidae</taxon>
        <taxon>Pleosporales</taxon>
        <taxon>Pleosporineae</taxon>
        <taxon>Pleosporaceae</taxon>
        <taxon>Exserohilum</taxon>
    </lineage>
</organism>
<dbReference type="AlphaFoldDB" id="R0KWV2"/>
<gene>
    <name evidence="1" type="ORF">SETTUDRAFT_162643</name>
</gene>
<proteinExistence type="predicted"/>
<protein>
    <submittedName>
        <fullName evidence="1">Uncharacterized protein</fullName>
    </submittedName>
</protein>
<reference evidence="1 2" key="2">
    <citation type="journal article" date="2013" name="PLoS Genet.">
        <title>Comparative genome structure, secondary metabolite, and effector coding capacity across Cochliobolus pathogens.</title>
        <authorList>
            <person name="Condon B.J."/>
            <person name="Leng Y."/>
            <person name="Wu D."/>
            <person name="Bushley K.E."/>
            <person name="Ohm R.A."/>
            <person name="Otillar R."/>
            <person name="Martin J."/>
            <person name="Schackwitz W."/>
            <person name="Grimwood J."/>
            <person name="MohdZainudin N."/>
            <person name="Xue C."/>
            <person name="Wang R."/>
            <person name="Manning V.A."/>
            <person name="Dhillon B."/>
            <person name="Tu Z.J."/>
            <person name="Steffenson B.J."/>
            <person name="Salamov A."/>
            <person name="Sun H."/>
            <person name="Lowry S."/>
            <person name="LaButti K."/>
            <person name="Han J."/>
            <person name="Copeland A."/>
            <person name="Lindquist E."/>
            <person name="Barry K."/>
            <person name="Schmutz J."/>
            <person name="Baker S.E."/>
            <person name="Ciuffetti L.M."/>
            <person name="Grigoriev I.V."/>
            <person name="Zhong S."/>
            <person name="Turgeon B.G."/>
        </authorList>
    </citation>
    <scope>NUCLEOTIDE SEQUENCE [LARGE SCALE GENOMIC DNA]</scope>
    <source>
        <strain evidence="2">28A</strain>
    </source>
</reference>
<dbReference type="HOGENOM" id="CLU_2623548_0_0_1"/>
<dbReference type="RefSeq" id="XP_008021070.1">
    <property type="nucleotide sequence ID" value="XM_008022879.1"/>
</dbReference>
<dbReference type="GeneID" id="19398468"/>
<reference evidence="1 2" key="1">
    <citation type="journal article" date="2012" name="PLoS Pathog.">
        <title>Diverse lifestyles and strategies of plant pathogenesis encoded in the genomes of eighteen Dothideomycetes fungi.</title>
        <authorList>
            <person name="Ohm R.A."/>
            <person name="Feau N."/>
            <person name="Henrissat B."/>
            <person name="Schoch C.L."/>
            <person name="Horwitz B.A."/>
            <person name="Barry K.W."/>
            <person name="Condon B.J."/>
            <person name="Copeland A.C."/>
            <person name="Dhillon B."/>
            <person name="Glaser F."/>
            <person name="Hesse C.N."/>
            <person name="Kosti I."/>
            <person name="LaButti K."/>
            <person name="Lindquist E.A."/>
            <person name="Lucas S."/>
            <person name="Salamov A.A."/>
            <person name="Bradshaw R.E."/>
            <person name="Ciuffetti L."/>
            <person name="Hamelin R.C."/>
            <person name="Kema G.H.J."/>
            <person name="Lawrence C."/>
            <person name="Scott J.A."/>
            <person name="Spatafora J.W."/>
            <person name="Turgeon B.G."/>
            <person name="de Wit P.J.G.M."/>
            <person name="Zhong S."/>
            <person name="Goodwin S.B."/>
            <person name="Grigoriev I.V."/>
        </authorList>
    </citation>
    <scope>NUCLEOTIDE SEQUENCE [LARGE SCALE GENOMIC DNA]</scope>
    <source>
        <strain evidence="2">28A</strain>
    </source>
</reference>
<keyword evidence="2" id="KW-1185">Reference proteome</keyword>
<dbReference type="EMBL" id="KB908481">
    <property type="protein sequence ID" value="EOA92162.1"/>
    <property type="molecule type" value="Genomic_DNA"/>
</dbReference>
<name>R0KWV2_EXST2</name>
<evidence type="ECO:0000313" key="1">
    <source>
        <dbReference type="EMBL" id="EOA92162.1"/>
    </source>
</evidence>
<evidence type="ECO:0000313" key="2">
    <source>
        <dbReference type="Proteomes" id="UP000016935"/>
    </source>
</evidence>